<dbReference type="RefSeq" id="XP_018984231.1">
    <property type="nucleotide sequence ID" value="XM_019127267.1"/>
</dbReference>
<organism evidence="1 2">
    <name type="scientific">Babjeviella inositovora NRRL Y-12698</name>
    <dbReference type="NCBI Taxonomy" id="984486"/>
    <lineage>
        <taxon>Eukaryota</taxon>
        <taxon>Fungi</taxon>
        <taxon>Dikarya</taxon>
        <taxon>Ascomycota</taxon>
        <taxon>Saccharomycotina</taxon>
        <taxon>Pichiomycetes</taxon>
        <taxon>Serinales incertae sedis</taxon>
        <taxon>Babjeviella</taxon>
    </lineage>
</organism>
<keyword evidence="2" id="KW-1185">Reference proteome</keyword>
<accession>A0A1E3QMJ3</accession>
<dbReference type="Proteomes" id="UP000094336">
    <property type="component" value="Unassembled WGS sequence"/>
</dbReference>
<evidence type="ECO:0000313" key="1">
    <source>
        <dbReference type="EMBL" id="ODQ78903.1"/>
    </source>
</evidence>
<dbReference type="EMBL" id="KV454434">
    <property type="protein sequence ID" value="ODQ78903.1"/>
    <property type="molecule type" value="Genomic_DNA"/>
</dbReference>
<sequence>MEKIYISQGFNIDKVNNHTLRIGHSAWYRYCKFFQQSIAWPTKFGRRFKYENQFPYNSASCYLQNIDLFGV</sequence>
<name>A0A1E3QMJ3_9ASCO</name>
<reference evidence="2" key="1">
    <citation type="submission" date="2016-05" db="EMBL/GenBank/DDBJ databases">
        <title>Comparative genomics of biotechnologically important yeasts.</title>
        <authorList>
            <consortium name="DOE Joint Genome Institute"/>
            <person name="Riley R."/>
            <person name="Haridas S."/>
            <person name="Wolfe K.H."/>
            <person name="Lopes M.R."/>
            <person name="Hittinger C.T."/>
            <person name="Goker M."/>
            <person name="Salamov A."/>
            <person name="Wisecaver J."/>
            <person name="Long T.M."/>
            <person name="Aerts A.L."/>
            <person name="Barry K."/>
            <person name="Choi C."/>
            <person name="Clum A."/>
            <person name="Coughlan A.Y."/>
            <person name="Deshpande S."/>
            <person name="Douglass A.P."/>
            <person name="Hanson S.J."/>
            <person name="Klenk H.-P."/>
            <person name="Labutti K."/>
            <person name="Lapidus A."/>
            <person name="Lindquist E."/>
            <person name="Lipzen A."/>
            <person name="Meier-Kolthoff J.P."/>
            <person name="Ohm R.A."/>
            <person name="Otillar R.P."/>
            <person name="Pangilinan J."/>
            <person name="Peng Y."/>
            <person name="Rokas A."/>
            <person name="Rosa C.A."/>
            <person name="Scheuner C."/>
            <person name="Sibirny A.A."/>
            <person name="Slot J.C."/>
            <person name="Stielow J.B."/>
            <person name="Sun H."/>
            <person name="Kurtzman C.P."/>
            <person name="Blackwell M."/>
            <person name="Grigoriev I.V."/>
            <person name="Jeffries T.W."/>
        </authorList>
    </citation>
    <scope>NUCLEOTIDE SEQUENCE [LARGE SCALE GENOMIC DNA]</scope>
    <source>
        <strain evidence="2">NRRL Y-12698</strain>
    </source>
</reference>
<evidence type="ECO:0000313" key="2">
    <source>
        <dbReference type="Proteomes" id="UP000094336"/>
    </source>
</evidence>
<gene>
    <name evidence="1" type="ORF">BABINDRAFT_154870</name>
</gene>
<protein>
    <submittedName>
        <fullName evidence="1">Uncharacterized protein</fullName>
    </submittedName>
</protein>
<dbReference type="GeneID" id="30145120"/>
<dbReference type="AlphaFoldDB" id="A0A1E3QMJ3"/>
<proteinExistence type="predicted"/>